<dbReference type="SUPFAM" id="SSF52540">
    <property type="entry name" value="P-loop containing nucleoside triphosphate hydrolases"/>
    <property type="match status" value="1"/>
</dbReference>
<dbReference type="InterPro" id="IPR040582">
    <property type="entry name" value="OB_MalK-like"/>
</dbReference>
<keyword evidence="2" id="KW-1003">Cell membrane</keyword>
<dbReference type="PANTHER" id="PTHR43875">
    <property type="entry name" value="MALTODEXTRIN IMPORT ATP-BINDING PROTEIN MSMX"/>
    <property type="match status" value="1"/>
</dbReference>
<dbReference type="Gene3D" id="2.40.50.100">
    <property type="match status" value="1"/>
</dbReference>
<name>A0ABS8HKZ5_9FIRM</name>
<dbReference type="InterPro" id="IPR003439">
    <property type="entry name" value="ABC_transporter-like_ATP-bd"/>
</dbReference>
<evidence type="ECO:0000256" key="5">
    <source>
        <dbReference type="ARBA" id="ARBA00022967"/>
    </source>
</evidence>
<dbReference type="EMBL" id="JAJHJB010000001">
    <property type="protein sequence ID" value="MCC5463848.1"/>
    <property type="molecule type" value="Genomic_DNA"/>
</dbReference>
<dbReference type="SUPFAM" id="SSF50331">
    <property type="entry name" value="MOP-like"/>
    <property type="match status" value="1"/>
</dbReference>
<sequence length="406" mass="45539">MGHCHGSRHAYCPTTPLIIPNLPTFYYEYLYAIWGERIDELMNGIIFENVCKSYGETAVVKDLNMAIQEGERLILLGPSGCGKTTTLRMVAGLENITAGTLKMGGQVVNTVEPGARNIAMVFQNYALYPHMTIWENITFGLFIQKIPIEEIKARTKQALEILNLSGYEQRKPNELSGGQKQRVALCRSLVKQAPYFLLDEPLSNLDAQLRLQARTELVKIHNLYRPTFIYVTHDQVEAMTVGQRIAIMNQGALQQLDTPDVIYQRPANTFVASFIGSPPMNLLQGAFRDGALWIAGSRVNPPTKWHTLLAEHQELWIGIRPEQCCLSDTPMLHGQIEFVEHLGSQRCIHLRLHQNGQRLLCMLPADQPIPTGTVGVSFSWQHVNGFDGHVGKNIGLPNRISHNYAC</sequence>
<protein>
    <submittedName>
        <fullName evidence="8">ABC transporter ATP-binding protein</fullName>
    </submittedName>
</protein>
<dbReference type="PANTHER" id="PTHR43875:SF15">
    <property type="entry name" value="TREHALOSE IMPORT ATP-BINDING PROTEIN SUGC"/>
    <property type="match status" value="1"/>
</dbReference>
<dbReference type="Pfam" id="PF17912">
    <property type="entry name" value="OB_MalK"/>
    <property type="match status" value="1"/>
</dbReference>
<organism evidence="8 9">
    <name type="scientific">Pelosinus baikalensis</name>
    <dbReference type="NCBI Taxonomy" id="2892015"/>
    <lineage>
        <taxon>Bacteria</taxon>
        <taxon>Bacillati</taxon>
        <taxon>Bacillota</taxon>
        <taxon>Negativicutes</taxon>
        <taxon>Selenomonadales</taxon>
        <taxon>Sporomusaceae</taxon>
        <taxon>Pelosinus</taxon>
    </lineage>
</organism>
<dbReference type="InterPro" id="IPR008995">
    <property type="entry name" value="Mo/tungstate-bd_C_term_dom"/>
</dbReference>
<gene>
    <name evidence="8" type="ORF">LMF89_00550</name>
</gene>
<dbReference type="InterPro" id="IPR017871">
    <property type="entry name" value="ABC_transporter-like_CS"/>
</dbReference>
<dbReference type="Gene3D" id="3.40.50.300">
    <property type="entry name" value="P-loop containing nucleotide triphosphate hydrolases"/>
    <property type="match status" value="1"/>
</dbReference>
<dbReference type="GO" id="GO:0005524">
    <property type="term" value="F:ATP binding"/>
    <property type="evidence" value="ECO:0007669"/>
    <property type="project" value="UniProtKB-KW"/>
</dbReference>
<keyword evidence="3" id="KW-0547">Nucleotide-binding</keyword>
<comment type="caution">
    <text evidence="8">The sequence shown here is derived from an EMBL/GenBank/DDBJ whole genome shotgun (WGS) entry which is preliminary data.</text>
</comment>
<keyword evidence="6" id="KW-0472">Membrane</keyword>
<dbReference type="Gene3D" id="2.40.50.140">
    <property type="entry name" value="Nucleic acid-binding proteins"/>
    <property type="match status" value="1"/>
</dbReference>
<keyword evidence="5" id="KW-1278">Translocase</keyword>
<dbReference type="RefSeq" id="WP_229533389.1">
    <property type="nucleotide sequence ID" value="NZ_JAJHJB010000001.1"/>
</dbReference>
<evidence type="ECO:0000256" key="6">
    <source>
        <dbReference type="ARBA" id="ARBA00023136"/>
    </source>
</evidence>
<dbReference type="InterPro" id="IPR047641">
    <property type="entry name" value="ABC_transpr_MalK/UgpC-like"/>
</dbReference>
<proteinExistence type="predicted"/>
<keyword evidence="9" id="KW-1185">Reference proteome</keyword>
<dbReference type="InterPro" id="IPR027417">
    <property type="entry name" value="P-loop_NTPase"/>
</dbReference>
<evidence type="ECO:0000256" key="2">
    <source>
        <dbReference type="ARBA" id="ARBA00022475"/>
    </source>
</evidence>
<dbReference type="Proteomes" id="UP001165492">
    <property type="component" value="Unassembled WGS sequence"/>
</dbReference>
<dbReference type="SMART" id="SM00382">
    <property type="entry name" value="AAA"/>
    <property type="match status" value="1"/>
</dbReference>
<reference evidence="8" key="1">
    <citation type="submission" date="2021-11" db="EMBL/GenBank/DDBJ databases">
        <title>Description of a new species Pelosinus isolated from the bottom sediments of Lake Baikal.</title>
        <authorList>
            <person name="Zakharyuk A."/>
        </authorList>
    </citation>
    <scope>NUCLEOTIDE SEQUENCE</scope>
    <source>
        <strain evidence="8">Bkl1</strain>
    </source>
</reference>
<evidence type="ECO:0000256" key="1">
    <source>
        <dbReference type="ARBA" id="ARBA00022448"/>
    </source>
</evidence>
<evidence type="ECO:0000259" key="7">
    <source>
        <dbReference type="PROSITE" id="PS50893"/>
    </source>
</evidence>
<feature type="domain" description="ABC transporter" evidence="7">
    <location>
        <begin position="45"/>
        <end position="275"/>
    </location>
</feature>
<evidence type="ECO:0000313" key="8">
    <source>
        <dbReference type="EMBL" id="MCC5463848.1"/>
    </source>
</evidence>
<dbReference type="InterPro" id="IPR012340">
    <property type="entry name" value="NA-bd_OB-fold"/>
</dbReference>
<accession>A0ABS8HKZ5</accession>
<dbReference type="InterPro" id="IPR003593">
    <property type="entry name" value="AAA+_ATPase"/>
</dbReference>
<dbReference type="InterPro" id="IPR015855">
    <property type="entry name" value="ABC_transpr_MalK-like"/>
</dbReference>
<keyword evidence="1" id="KW-0813">Transport</keyword>
<dbReference type="CDD" id="cd03301">
    <property type="entry name" value="ABC_MalK_N"/>
    <property type="match status" value="1"/>
</dbReference>
<dbReference type="PROSITE" id="PS50893">
    <property type="entry name" value="ABC_TRANSPORTER_2"/>
    <property type="match status" value="1"/>
</dbReference>
<dbReference type="PROSITE" id="PS00211">
    <property type="entry name" value="ABC_TRANSPORTER_1"/>
    <property type="match status" value="1"/>
</dbReference>
<keyword evidence="4 8" id="KW-0067">ATP-binding</keyword>
<evidence type="ECO:0000256" key="3">
    <source>
        <dbReference type="ARBA" id="ARBA00022741"/>
    </source>
</evidence>
<evidence type="ECO:0000313" key="9">
    <source>
        <dbReference type="Proteomes" id="UP001165492"/>
    </source>
</evidence>
<dbReference type="Pfam" id="PF00005">
    <property type="entry name" value="ABC_tran"/>
    <property type="match status" value="1"/>
</dbReference>
<evidence type="ECO:0000256" key="4">
    <source>
        <dbReference type="ARBA" id="ARBA00022840"/>
    </source>
</evidence>